<keyword evidence="1" id="KW-0175">Coiled coil</keyword>
<name>A0AAE0ITR1_9PEZI</name>
<evidence type="ECO:0000256" key="2">
    <source>
        <dbReference type="SAM" id="MobiDB-lite"/>
    </source>
</evidence>
<keyword evidence="4" id="KW-1185">Reference proteome</keyword>
<feature type="region of interest" description="Disordered" evidence="2">
    <location>
        <begin position="563"/>
        <end position="618"/>
    </location>
</feature>
<protein>
    <submittedName>
        <fullName evidence="3">Uncharacterized protein</fullName>
    </submittedName>
</protein>
<organism evidence="3 4">
    <name type="scientific">Apodospora peruviana</name>
    <dbReference type="NCBI Taxonomy" id="516989"/>
    <lineage>
        <taxon>Eukaryota</taxon>
        <taxon>Fungi</taxon>
        <taxon>Dikarya</taxon>
        <taxon>Ascomycota</taxon>
        <taxon>Pezizomycotina</taxon>
        <taxon>Sordariomycetes</taxon>
        <taxon>Sordariomycetidae</taxon>
        <taxon>Sordariales</taxon>
        <taxon>Lasiosphaeriaceae</taxon>
        <taxon>Apodospora</taxon>
    </lineage>
</organism>
<reference evidence="3" key="1">
    <citation type="journal article" date="2023" name="Mol. Phylogenet. Evol.">
        <title>Genome-scale phylogeny and comparative genomics of the fungal order Sordariales.</title>
        <authorList>
            <person name="Hensen N."/>
            <person name="Bonometti L."/>
            <person name="Westerberg I."/>
            <person name="Brannstrom I.O."/>
            <person name="Guillou S."/>
            <person name="Cros-Aarteil S."/>
            <person name="Calhoun S."/>
            <person name="Haridas S."/>
            <person name="Kuo A."/>
            <person name="Mondo S."/>
            <person name="Pangilinan J."/>
            <person name="Riley R."/>
            <person name="LaButti K."/>
            <person name="Andreopoulos B."/>
            <person name="Lipzen A."/>
            <person name="Chen C."/>
            <person name="Yan M."/>
            <person name="Daum C."/>
            <person name="Ng V."/>
            <person name="Clum A."/>
            <person name="Steindorff A."/>
            <person name="Ohm R.A."/>
            <person name="Martin F."/>
            <person name="Silar P."/>
            <person name="Natvig D.O."/>
            <person name="Lalanne C."/>
            <person name="Gautier V."/>
            <person name="Ament-Velasquez S.L."/>
            <person name="Kruys A."/>
            <person name="Hutchinson M.I."/>
            <person name="Powell A.J."/>
            <person name="Barry K."/>
            <person name="Miller A.N."/>
            <person name="Grigoriev I.V."/>
            <person name="Debuchy R."/>
            <person name="Gladieux P."/>
            <person name="Hiltunen Thoren M."/>
            <person name="Johannesson H."/>
        </authorList>
    </citation>
    <scope>NUCLEOTIDE SEQUENCE</scope>
    <source>
        <strain evidence="3">CBS 118394</strain>
    </source>
</reference>
<feature type="compositionally biased region" description="Polar residues" evidence="2">
    <location>
        <begin position="122"/>
        <end position="155"/>
    </location>
</feature>
<comment type="caution">
    <text evidence="3">The sequence shown here is derived from an EMBL/GenBank/DDBJ whole genome shotgun (WGS) entry which is preliminary data.</text>
</comment>
<feature type="compositionally biased region" description="Polar residues" evidence="2">
    <location>
        <begin position="380"/>
        <end position="390"/>
    </location>
</feature>
<feature type="compositionally biased region" description="Polar residues" evidence="2">
    <location>
        <begin position="471"/>
        <end position="480"/>
    </location>
</feature>
<dbReference type="AlphaFoldDB" id="A0AAE0ITR1"/>
<feature type="compositionally biased region" description="Low complexity" evidence="2">
    <location>
        <begin position="391"/>
        <end position="417"/>
    </location>
</feature>
<feature type="compositionally biased region" description="Gly residues" evidence="2">
    <location>
        <begin position="288"/>
        <end position="298"/>
    </location>
</feature>
<feature type="compositionally biased region" description="Low complexity" evidence="2">
    <location>
        <begin position="164"/>
        <end position="181"/>
    </location>
</feature>
<feature type="region of interest" description="Disordered" evidence="2">
    <location>
        <begin position="122"/>
        <end position="194"/>
    </location>
</feature>
<sequence>MSISTMTRIPAESRLPSGTTDDDMRLPFPNLGSESSSSVISPLTLPRGTVGYFDLSSSTTSNSTSQPTSALRLSSKMAAAGNANFRSSQVYSPLSPAARGPALPQPPQFLSPHLSPITREVQYQLQQQRSTSLPPSHRGTSPTTTRSQNNMSASSLGVLANGTPSISNSPLPSISSVSAGSHPRSISADSASAPSHAQMIRRLVQQNARIREAWEAERKYMEANRERAEEVYKEERALMEEERIEWEDEKASLLQAIERLQQQVLGLGGDPRLPGDGGFTHPNAAFGPGQGIRGGGGSQTSPESARSSHSSQGTSHRPQRPQTAQTSPPNNPSSASLRPNGAVVSPSDFLPTAEADAGPVPTVDIQEIHPELEGIPIKATSVSKSTFTDGSSQKGSNSSSRASSPSTSTGRPSMSSKEASKEQTLQVLAAPEFDRLTMHAGHTPSHSLSQLPTISTATTTASSSGDSTPTMSQADGTSSHGLAPITEVDSTTDLSEYAVEPGPSMSSNQAPPSEDHPMPNLEPAEDAELKGPLMVRNMPVHDEIFFRRLSDKLEEVSKDTKAALPAVLKNSPELAEQLEEKPEAPAAAPEEPPATVDSGSEKEGSPKSSDEEELDIPLKIKRSFNFGAPFGEFR</sequence>
<feature type="region of interest" description="Disordered" evidence="2">
    <location>
        <begin position="1"/>
        <end position="42"/>
    </location>
</feature>
<dbReference type="Proteomes" id="UP001283341">
    <property type="component" value="Unassembled WGS sequence"/>
</dbReference>
<feature type="compositionally biased region" description="Low complexity" evidence="2">
    <location>
        <begin position="584"/>
        <end position="598"/>
    </location>
</feature>
<accession>A0AAE0ITR1</accession>
<feature type="compositionally biased region" description="Polar residues" evidence="2">
    <location>
        <begin position="32"/>
        <end position="41"/>
    </location>
</feature>
<reference evidence="3" key="2">
    <citation type="submission" date="2023-06" db="EMBL/GenBank/DDBJ databases">
        <authorList>
            <consortium name="Lawrence Berkeley National Laboratory"/>
            <person name="Haridas S."/>
            <person name="Hensen N."/>
            <person name="Bonometti L."/>
            <person name="Westerberg I."/>
            <person name="Brannstrom I.O."/>
            <person name="Guillou S."/>
            <person name="Cros-Aarteil S."/>
            <person name="Calhoun S."/>
            <person name="Kuo A."/>
            <person name="Mondo S."/>
            <person name="Pangilinan J."/>
            <person name="Riley R."/>
            <person name="Labutti K."/>
            <person name="Andreopoulos B."/>
            <person name="Lipzen A."/>
            <person name="Chen C."/>
            <person name="Yanf M."/>
            <person name="Daum C."/>
            <person name="Ng V."/>
            <person name="Clum A."/>
            <person name="Steindorff A."/>
            <person name="Ohm R."/>
            <person name="Martin F."/>
            <person name="Silar P."/>
            <person name="Natvig D."/>
            <person name="Lalanne C."/>
            <person name="Gautier V."/>
            <person name="Ament-Velasquez S.L."/>
            <person name="Kruys A."/>
            <person name="Hutchinson M.I."/>
            <person name="Powell A.J."/>
            <person name="Barry K."/>
            <person name="Miller A.N."/>
            <person name="Grigoriev I.V."/>
            <person name="Debuchy R."/>
            <person name="Gladieux P."/>
            <person name="Thoren M.H."/>
            <person name="Johannesson H."/>
        </authorList>
    </citation>
    <scope>NUCLEOTIDE SEQUENCE</scope>
    <source>
        <strain evidence="3">CBS 118394</strain>
    </source>
</reference>
<feature type="coiled-coil region" evidence="1">
    <location>
        <begin position="211"/>
        <end position="263"/>
    </location>
</feature>
<feature type="region of interest" description="Disordered" evidence="2">
    <location>
        <begin position="267"/>
        <end position="534"/>
    </location>
</feature>
<proteinExistence type="predicted"/>
<evidence type="ECO:0000313" key="3">
    <source>
        <dbReference type="EMBL" id="KAK3331136.1"/>
    </source>
</evidence>
<feature type="compositionally biased region" description="Basic and acidic residues" evidence="2">
    <location>
        <begin position="599"/>
        <end position="609"/>
    </location>
</feature>
<gene>
    <name evidence="3" type="ORF">B0H66DRAFT_510768</name>
</gene>
<feature type="compositionally biased region" description="Polar residues" evidence="2">
    <location>
        <begin position="299"/>
        <end position="337"/>
    </location>
</feature>
<evidence type="ECO:0000313" key="4">
    <source>
        <dbReference type="Proteomes" id="UP001283341"/>
    </source>
</evidence>
<evidence type="ECO:0000256" key="1">
    <source>
        <dbReference type="SAM" id="Coils"/>
    </source>
</evidence>
<dbReference type="EMBL" id="JAUEDM010000001">
    <property type="protein sequence ID" value="KAK3331136.1"/>
    <property type="molecule type" value="Genomic_DNA"/>
</dbReference>
<feature type="compositionally biased region" description="Low complexity" evidence="2">
    <location>
        <begin position="452"/>
        <end position="470"/>
    </location>
</feature>